<keyword evidence="4" id="KW-1185">Reference proteome</keyword>
<dbReference type="InterPro" id="IPR052345">
    <property type="entry name" value="Rad_response_metalloprotease"/>
</dbReference>
<name>A0A7T4N0X8_9BURK</name>
<protein>
    <submittedName>
        <fullName evidence="3">ImmA/IrrE family metallo-endopeptidase</fullName>
    </submittedName>
</protein>
<evidence type="ECO:0000259" key="1">
    <source>
        <dbReference type="Pfam" id="PF05225"/>
    </source>
</evidence>
<dbReference type="AlphaFoldDB" id="A0A7T4N0X8"/>
<dbReference type="KEGG" id="pgis:I6I06_12785"/>
<dbReference type="Pfam" id="PF05225">
    <property type="entry name" value="HTH_psq"/>
    <property type="match status" value="1"/>
</dbReference>
<dbReference type="InterPro" id="IPR007889">
    <property type="entry name" value="HTH_Psq"/>
</dbReference>
<proteinExistence type="predicted"/>
<dbReference type="EMBL" id="CP066075">
    <property type="protein sequence ID" value="QQC63179.1"/>
    <property type="molecule type" value="Genomic_DNA"/>
</dbReference>
<dbReference type="Proteomes" id="UP000595610">
    <property type="component" value="Chromosome 1"/>
</dbReference>
<dbReference type="Pfam" id="PF06114">
    <property type="entry name" value="Peptidase_M78"/>
    <property type="match status" value="1"/>
</dbReference>
<dbReference type="InterPro" id="IPR010359">
    <property type="entry name" value="IrrE_HExxH"/>
</dbReference>
<dbReference type="RefSeq" id="WP_042326978.1">
    <property type="nucleotide sequence ID" value="NZ_CP066075.1"/>
</dbReference>
<evidence type="ECO:0000313" key="4">
    <source>
        <dbReference type="Proteomes" id="UP000595610"/>
    </source>
</evidence>
<dbReference type="Gene3D" id="1.10.10.2910">
    <property type="match status" value="1"/>
</dbReference>
<reference evidence="3 4" key="1">
    <citation type="submission" date="2020-12" db="EMBL/GenBank/DDBJ databases">
        <title>FDA dAtabase for Regulatory Grade micrObial Sequences (FDA-ARGOS): Supporting development and validation of Infectious Disease Dx tests.</title>
        <authorList>
            <person name="Nelson B."/>
            <person name="Plummer A."/>
            <person name="Tallon L."/>
            <person name="Sadzewicz L."/>
            <person name="Zhao X."/>
            <person name="Boylan J."/>
            <person name="Ott S."/>
            <person name="Bowen H."/>
            <person name="Vavikolanu K."/>
            <person name="Mehta A."/>
            <person name="Aluvathingal J."/>
            <person name="Nadendla S."/>
            <person name="Myers T."/>
            <person name="Yan Y."/>
            <person name="Sichtig H."/>
        </authorList>
    </citation>
    <scope>NUCLEOTIDE SEQUENCE [LARGE SCALE GENOMIC DNA]</scope>
    <source>
        <strain evidence="3 4">FDAARGOS_1049</strain>
    </source>
</reference>
<evidence type="ECO:0000259" key="2">
    <source>
        <dbReference type="Pfam" id="PF06114"/>
    </source>
</evidence>
<dbReference type="PANTHER" id="PTHR43236:SF1">
    <property type="entry name" value="BLL7220 PROTEIN"/>
    <property type="match status" value="1"/>
</dbReference>
<gene>
    <name evidence="3" type="ORF">I6I06_12785</name>
</gene>
<accession>A0A7T4N0X8</accession>
<evidence type="ECO:0000313" key="3">
    <source>
        <dbReference type="EMBL" id="QQC63179.1"/>
    </source>
</evidence>
<sequence length="372" mass="40787">MIDITDYLVSRRLSVEKAAAKSGLSRERFEEVARGSKASLKEVRLIANALNLPVSSLLDRRGLEPVQLLFRQTLAQRSPDVSSQADIVSAQIRDVLPIAEDLDADLNWLDVFSGLSATLQNAEAFAQLFRRSFAYIDELEPLPDLPVILNRLGVVLLYSRDPSIEGVSAIVNGHAFIVLAARRFQPRALFTIAHELGHIVGHHDKRANGYASVDKAVGDFNQVDRDEERFADAFAAALLLPRFGVLSALRDVRTELQIAHAPLGALEIAWVAHFFNVSFEVAARRFESLELLPDRGARALYQKIVDDHGNPEKYAALVNVPPRPNLKVETSPAIIQAAVAQIREGRISLGRAADTLNVPVSTLVVSNSGIDA</sequence>
<organism evidence="3 4">
    <name type="scientific">Paraburkholderia ginsengisoli</name>
    <dbReference type="NCBI Taxonomy" id="311231"/>
    <lineage>
        <taxon>Bacteria</taxon>
        <taxon>Pseudomonadati</taxon>
        <taxon>Pseudomonadota</taxon>
        <taxon>Betaproteobacteria</taxon>
        <taxon>Burkholderiales</taxon>
        <taxon>Burkholderiaceae</taxon>
        <taxon>Paraburkholderia</taxon>
    </lineage>
</organism>
<feature type="domain" description="IrrE N-terminal-like" evidence="2">
    <location>
        <begin position="151"/>
        <end position="286"/>
    </location>
</feature>
<feature type="domain" description="HTH psq-type" evidence="1">
    <location>
        <begin position="332"/>
        <end position="364"/>
    </location>
</feature>
<dbReference type="GO" id="GO:0003677">
    <property type="term" value="F:DNA binding"/>
    <property type="evidence" value="ECO:0007669"/>
    <property type="project" value="InterPro"/>
</dbReference>
<dbReference type="PANTHER" id="PTHR43236">
    <property type="entry name" value="ANTITOXIN HIGA1"/>
    <property type="match status" value="1"/>
</dbReference>